<dbReference type="Proteomes" id="UP001234178">
    <property type="component" value="Unassembled WGS sequence"/>
</dbReference>
<comment type="caution">
    <text evidence="1">The sequence shown here is derived from an EMBL/GenBank/DDBJ whole genome shotgun (WGS) entry which is preliminary data.</text>
</comment>
<organism evidence="1 2">
    <name type="scientific">Daphnia magna</name>
    <dbReference type="NCBI Taxonomy" id="35525"/>
    <lineage>
        <taxon>Eukaryota</taxon>
        <taxon>Metazoa</taxon>
        <taxon>Ecdysozoa</taxon>
        <taxon>Arthropoda</taxon>
        <taxon>Crustacea</taxon>
        <taxon>Branchiopoda</taxon>
        <taxon>Diplostraca</taxon>
        <taxon>Cladocera</taxon>
        <taxon>Anomopoda</taxon>
        <taxon>Daphniidae</taxon>
        <taxon>Daphnia</taxon>
    </lineage>
</organism>
<name>A0ABQ9ZGH4_9CRUS</name>
<protein>
    <submittedName>
        <fullName evidence="1">Uncharacterized protein</fullName>
    </submittedName>
</protein>
<dbReference type="EMBL" id="JAOYFB010000003">
    <property type="protein sequence ID" value="KAK4012029.1"/>
    <property type="molecule type" value="Genomic_DNA"/>
</dbReference>
<gene>
    <name evidence="1" type="ORF">OUZ56_021131</name>
</gene>
<evidence type="ECO:0000313" key="1">
    <source>
        <dbReference type="EMBL" id="KAK4012029.1"/>
    </source>
</evidence>
<reference evidence="1 2" key="1">
    <citation type="journal article" date="2023" name="Nucleic Acids Res.">
        <title>The hologenome of Daphnia magna reveals possible DNA methylation and microbiome-mediated evolution of the host genome.</title>
        <authorList>
            <person name="Chaturvedi A."/>
            <person name="Li X."/>
            <person name="Dhandapani V."/>
            <person name="Marshall H."/>
            <person name="Kissane S."/>
            <person name="Cuenca-Cambronero M."/>
            <person name="Asole G."/>
            <person name="Calvet F."/>
            <person name="Ruiz-Romero M."/>
            <person name="Marangio P."/>
            <person name="Guigo R."/>
            <person name="Rago D."/>
            <person name="Mirbahai L."/>
            <person name="Eastwood N."/>
            <person name="Colbourne J.K."/>
            <person name="Zhou J."/>
            <person name="Mallon E."/>
            <person name="Orsini L."/>
        </authorList>
    </citation>
    <scope>NUCLEOTIDE SEQUENCE [LARGE SCALE GENOMIC DNA]</scope>
    <source>
        <strain evidence="1">LRV0_1</strain>
    </source>
</reference>
<accession>A0ABQ9ZGH4</accession>
<evidence type="ECO:0000313" key="2">
    <source>
        <dbReference type="Proteomes" id="UP001234178"/>
    </source>
</evidence>
<proteinExistence type="predicted"/>
<sequence>MKIPSLKMESVTNYLIALIFGTELLKNRVAQEPFLQGRAKLKLPRESACRIIFRGSFVSVKDFGKELLADIATILMSQYSSDILLFRKLLKRVTKDILLYACTALRQLSSRKHLLTTIDLTLTVLFIRSLGW</sequence>
<keyword evidence="2" id="KW-1185">Reference proteome</keyword>